<dbReference type="PANTHER" id="PTHR43300:SF7">
    <property type="entry name" value="UDP-N-ACETYLBACILLOSAMINE N-ACETYLTRANSFERASE"/>
    <property type="match status" value="1"/>
</dbReference>
<dbReference type="Pfam" id="PF17836">
    <property type="entry name" value="PglD_N"/>
    <property type="match status" value="1"/>
</dbReference>
<feature type="compositionally biased region" description="Basic and acidic residues" evidence="7">
    <location>
        <begin position="211"/>
        <end position="222"/>
    </location>
</feature>
<evidence type="ECO:0000313" key="10">
    <source>
        <dbReference type="Proteomes" id="UP000184346"/>
    </source>
</evidence>
<accession>A0A1M5ENM5</accession>
<dbReference type="STRING" id="1121942.SAMN02745148_03584"/>
<dbReference type="InterPro" id="IPR050179">
    <property type="entry name" value="Trans_hexapeptide_repeat"/>
</dbReference>
<feature type="binding site" evidence="6">
    <location>
        <position position="72"/>
    </location>
    <ligand>
        <name>substrate</name>
    </ligand>
</feature>
<feature type="site" description="Increases basicity of active site His" evidence="5">
    <location>
        <position position="143"/>
    </location>
</feature>
<dbReference type="NCBIfam" id="TIGR03570">
    <property type="entry name" value="NeuD_NnaD"/>
    <property type="match status" value="1"/>
</dbReference>
<dbReference type="GO" id="GO:0016746">
    <property type="term" value="F:acyltransferase activity"/>
    <property type="evidence" value="ECO:0007669"/>
    <property type="project" value="UniProtKB-KW"/>
</dbReference>
<dbReference type="CDD" id="cd03360">
    <property type="entry name" value="LbH_AT_putative"/>
    <property type="match status" value="1"/>
</dbReference>
<keyword evidence="2 9" id="KW-0808">Transferase</keyword>
<protein>
    <submittedName>
        <fullName evidence="9">UDP-perosamine 4-acetyltransferase</fullName>
    </submittedName>
</protein>
<keyword evidence="4" id="KW-0012">Acyltransferase</keyword>
<evidence type="ECO:0000256" key="3">
    <source>
        <dbReference type="ARBA" id="ARBA00022737"/>
    </source>
</evidence>
<dbReference type="SUPFAM" id="SSF51161">
    <property type="entry name" value="Trimeric LpxA-like enzymes"/>
    <property type="match status" value="1"/>
</dbReference>
<dbReference type="InterPro" id="IPR011004">
    <property type="entry name" value="Trimer_LpxA-like_sf"/>
</dbReference>
<evidence type="ECO:0000256" key="2">
    <source>
        <dbReference type="ARBA" id="ARBA00022679"/>
    </source>
</evidence>
<evidence type="ECO:0000256" key="4">
    <source>
        <dbReference type="ARBA" id="ARBA00023315"/>
    </source>
</evidence>
<evidence type="ECO:0000256" key="6">
    <source>
        <dbReference type="PIRSR" id="PIRSR620019-2"/>
    </source>
</evidence>
<proteinExistence type="inferred from homology"/>
<keyword evidence="3" id="KW-0677">Repeat</keyword>
<dbReference type="Gene3D" id="3.40.50.20">
    <property type="match status" value="1"/>
</dbReference>
<evidence type="ECO:0000256" key="1">
    <source>
        <dbReference type="ARBA" id="ARBA00007274"/>
    </source>
</evidence>
<dbReference type="EMBL" id="FQUJ01000024">
    <property type="protein sequence ID" value="SHF80893.1"/>
    <property type="molecule type" value="Genomic_DNA"/>
</dbReference>
<dbReference type="InterPro" id="IPR041561">
    <property type="entry name" value="PglD_N"/>
</dbReference>
<dbReference type="RefSeq" id="WP_072825461.1">
    <property type="nucleotide sequence ID" value="NZ_FQUJ01000024.1"/>
</dbReference>
<dbReference type="InterPro" id="IPR020019">
    <property type="entry name" value="AcTrfase_PglD-like"/>
</dbReference>
<feature type="domain" description="PglD N-terminal" evidence="8">
    <location>
        <begin position="6"/>
        <end position="66"/>
    </location>
</feature>
<dbReference type="Pfam" id="PF00132">
    <property type="entry name" value="Hexapep"/>
    <property type="match status" value="1"/>
</dbReference>
<evidence type="ECO:0000313" key="9">
    <source>
        <dbReference type="EMBL" id="SHF80893.1"/>
    </source>
</evidence>
<evidence type="ECO:0000256" key="5">
    <source>
        <dbReference type="PIRSR" id="PIRSR620019-1"/>
    </source>
</evidence>
<evidence type="ECO:0000256" key="7">
    <source>
        <dbReference type="SAM" id="MobiDB-lite"/>
    </source>
</evidence>
<dbReference type="OrthoDB" id="9794407at2"/>
<feature type="active site" description="Proton acceptor" evidence="5">
    <location>
        <position position="142"/>
    </location>
</feature>
<name>A0A1M5ENM5_9GAMM</name>
<dbReference type="InterPro" id="IPR018357">
    <property type="entry name" value="Hexapep_transf_CS"/>
</dbReference>
<dbReference type="InterPro" id="IPR001451">
    <property type="entry name" value="Hexapep"/>
</dbReference>
<evidence type="ECO:0000259" key="8">
    <source>
        <dbReference type="Pfam" id="PF17836"/>
    </source>
</evidence>
<sequence>MSQVPVILLGAGGHAKVVLDLLQALERRVLGICDPVLAAQGADIWRGLPVLGDDTIINRYEPASIELANGTGSLPGKPLRRRLHAHFNRLGYRFATLVHPHAHVGSGVKLGQGVQLMAGVIVQADTCLGDDVILNTGARVDHDSVIGDHVHLAPGAVLSGNVQVGEGGHIGPGATVIHGVRIGVGAIVGAGTTVVRDIPAWHQQTGQPARKSQEIHTESKNT</sequence>
<dbReference type="PANTHER" id="PTHR43300">
    <property type="entry name" value="ACETYLTRANSFERASE"/>
    <property type="match status" value="1"/>
</dbReference>
<dbReference type="AlphaFoldDB" id="A0A1M5ENM5"/>
<organism evidence="9 10">
    <name type="scientific">Modicisalibacter ilicicola DSM 19980</name>
    <dbReference type="NCBI Taxonomy" id="1121942"/>
    <lineage>
        <taxon>Bacteria</taxon>
        <taxon>Pseudomonadati</taxon>
        <taxon>Pseudomonadota</taxon>
        <taxon>Gammaproteobacteria</taxon>
        <taxon>Oceanospirillales</taxon>
        <taxon>Halomonadaceae</taxon>
        <taxon>Modicisalibacter</taxon>
    </lineage>
</organism>
<feature type="region of interest" description="Disordered" evidence="7">
    <location>
        <begin position="201"/>
        <end position="222"/>
    </location>
</feature>
<gene>
    <name evidence="9" type="ORF">SAMN02745148_03584</name>
</gene>
<comment type="similarity">
    <text evidence="1">Belongs to the transferase hexapeptide repeat family.</text>
</comment>
<keyword evidence="10" id="KW-1185">Reference proteome</keyword>
<dbReference type="Gene3D" id="2.160.10.10">
    <property type="entry name" value="Hexapeptide repeat proteins"/>
    <property type="match status" value="1"/>
</dbReference>
<dbReference type="Proteomes" id="UP000184346">
    <property type="component" value="Unassembled WGS sequence"/>
</dbReference>
<feature type="binding site" evidence="6">
    <location>
        <position position="151"/>
    </location>
    <ligand>
        <name>acetyl-CoA</name>
        <dbReference type="ChEBI" id="CHEBI:57288"/>
    </ligand>
</feature>
<dbReference type="PROSITE" id="PS00101">
    <property type="entry name" value="HEXAPEP_TRANSFERASES"/>
    <property type="match status" value="1"/>
</dbReference>
<reference evidence="9 10" key="1">
    <citation type="submission" date="2016-11" db="EMBL/GenBank/DDBJ databases">
        <authorList>
            <person name="Jaros S."/>
            <person name="Januszkiewicz K."/>
            <person name="Wedrychowicz H."/>
        </authorList>
    </citation>
    <scope>NUCLEOTIDE SEQUENCE [LARGE SCALE GENOMIC DNA]</scope>
    <source>
        <strain evidence="9 10">DSM 19980</strain>
    </source>
</reference>